<dbReference type="PANTHER" id="PTHR11200:SF240">
    <property type="entry name" value="INOSITOL POLYPHOSPHATE 5-PHOSPHATASE C9G1.10C-RELATED"/>
    <property type="match status" value="1"/>
</dbReference>
<dbReference type="SMART" id="SM00128">
    <property type="entry name" value="IPPc"/>
    <property type="match status" value="1"/>
</dbReference>
<dbReference type="InterPro" id="IPR015943">
    <property type="entry name" value="WD40/YVTN_repeat-like_dom_sf"/>
</dbReference>
<feature type="compositionally biased region" description="Pro residues" evidence="1">
    <location>
        <begin position="133"/>
        <end position="151"/>
    </location>
</feature>
<dbReference type="VEuPathDB" id="FungiDB:TRICI_001353"/>
<organism evidence="3 4">
    <name type="scientific">Trichomonascus ciferrii</name>
    <dbReference type="NCBI Taxonomy" id="44093"/>
    <lineage>
        <taxon>Eukaryota</taxon>
        <taxon>Fungi</taxon>
        <taxon>Dikarya</taxon>
        <taxon>Ascomycota</taxon>
        <taxon>Saccharomycotina</taxon>
        <taxon>Dipodascomycetes</taxon>
        <taxon>Dipodascales</taxon>
        <taxon>Trichomonascaceae</taxon>
        <taxon>Trichomonascus</taxon>
        <taxon>Trichomonascus ciferrii complex</taxon>
    </lineage>
</organism>
<dbReference type="PANTHER" id="PTHR11200">
    <property type="entry name" value="INOSITOL 5-PHOSPHATASE"/>
    <property type="match status" value="1"/>
</dbReference>
<keyword evidence="4" id="KW-1185">Reference proteome</keyword>
<evidence type="ECO:0000313" key="3">
    <source>
        <dbReference type="EMBL" id="KAA8916490.1"/>
    </source>
</evidence>
<feature type="region of interest" description="Disordered" evidence="1">
    <location>
        <begin position="1"/>
        <end position="436"/>
    </location>
</feature>
<name>A0A642V8P3_9ASCO</name>
<dbReference type="GO" id="GO:0004439">
    <property type="term" value="F:phosphatidylinositol-4,5-bisphosphate 5-phosphatase activity"/>
    <property type="evidence" value="ECO:0007669"/>
    <property type="project" value="TreeGrafter"/>
</dbReference>
<dbReference type="InterPro" id="IPR046985">
    <property type="entry name" value="IP5"/>
</dbReference>
<dbReference type="GO" id="GO:0046856">
    <property type="term" value="P:phosphatidylinositol dephosphorylation"/>
    <property type="evidence" value="ECO:0007669"/>
    <property type="project" value="InterPro"/>
</dbReference>
<dbReference type="Gene3D" id="2.130.10.10">
    <property type="entry name" value="YVTN repeat-like/Quinoprotein amine dehydrogenase"/>
    <property type="match status" value="1"/>
</dbReference>
<feature type="compositionally biased region" description="Polar residues" evidence="1">
    <location>
        <begin position="43"/>
        <end position="65"/>
    </location>
</feature>
<accession>A0A642V8P3</accession>
<dbReference type="SUPFAM" id="SSF50978">
    <property type="entry name" value="WD40 repeat-like"/>
    <property type="match status" value="1"/>
</dbReference>
<dbReference type="OrthoDB" id="2248459at2759"/>
<feature type="compositionally biased region" description="Polar residues" evidence="1">
    <location>
        <begin position="425"/>
        <end position="436"/>
    </location>
</feature>
<dbReference type="Proteomes" id="UP000761534">
    <property type="component" value="Unassembled WGS sequence"/>
</dbReference>
<protein>
    <recommendedName>
        <fullName evidence="2">Inositol polyphosphate-related phosphatase domain-containing protein</fullName>
    </recommendedName>
</protein>
<comment type="caution">
    <text evidence="3">The sequence shown here is derived from an EMBL/GenBank/DDBJ whole genome shotgun (WGS) entry which is preliminary data.</text>
</comment>
<feature type="compositionally biased region" description="Polar residues" evidence="1">
    <location>
        <begin position="114"/>
        <end position="129"/>
    </location>
</feature>
<feature type="compositionally biased region" description="Polar residues" evidence="1">
    <location>
        <begin position="264"/>
        <end position="295"/>
    </location>
</feature>
<reference evidence="3" key="1">
    <citation type="journal article" date="2019" name="G3 (Bethesda)">
        <title>Genome Assemblies of Two Rare Opportunistic Yeast Pathogens: Diutina rugosa (syn. Candida rugosa) and Trichomonascus ciferrii (syn. Candida ciferrii).</title>
        <authorList>
            <person name="Mixao V."/>
            <person name="Saus E."/>
            <person name="Hansen A.P."/>
            <person name="Lass-Florl C."/>
            <person name="Gabaldon T."/>
        </authorList>
    </citation>
    <scope>NUCLEOTIDE SEQUENCE</scope>
    <source>
        <strain evidence="3">CBS 4856</strain>
    </source>
</reference>
<gene>
    <name evidence="3" type="ORF">TRICI_001353</name>
</gene>
<feature type="compositionally biased region" description="Pro residues" evidence="1">
    <location>
        <begin position="332"/>
        <end position="341"/>
    </location>
</feature>
<dbReference type="SUPFAM" id="SSF56219">
    <property type="entry name" value="DNase I-like"/>
    <property type="match status" value="1"/>
</dbReference>
<feature type="compositionally biased region" description="Pro residues" evidence="1">
    <location>
        <begin position="201"/>
        <end position="211"/>
    </location>
</feature>
<proteinExistence type="predicted"/>
<sequence>MSSSTDQSSLPSVLDVKSRWEQLSNGGSQQEQQQQQPGRPSIVNKTTSQSYSGPSNTGSQQTAYESTVGLGSVSSARSMSEGGVSNNENFSPPAPTTHVASKPKPIVAPKPARLSSNFAALGINESSRSAPAPQAPQPPQAQQPQQPPKAPTPDITVSTPQLQHQQAPPVPPPPRSTTPRIQQQQNPIVSTPGSPNNAAKPIPPPPPPPRSPVNGAPAPKRQSKMLEAVEQLDTVQQQQQQSHSLAPPQTTSSSPTPVTPPESNAINNQNSYFHPNTSPNMGAPQTSPRSPNPNSAGVMPPPPPPPRGVQGASSSNPHLPLPNGNPSYENLPAPPSLPPRPSRSLSPQARIPHPEHQQQPQQQPLTQTQQQPLAPPTQQPQQQEMATSPPIPSLPPAQTPPLAPVQQQTTYRSDDEYDGDGVDYPSTQDAVGYPDSSQANRRAPIFQGVLHEVHAKSEVKAVALYGRYLCVSSLTTIVHDLETGEQVWSMAHENTRVTAAGFKPMPNDPQREGTVLWLGTKDGQLWEITLDQPGKIMYKRPNVHLTPLVLIQRHGTCVWTLSDDGKLGVWEGELSETPKTHRVTPNFKAVTPVGAQLWVGRNRQTNIYQPSSDGNSQFILTPRPLPSFRNPSGRQAGEFSCSGRLKPRPDLVFFGHEDGSVTIYSQSKMVALESVNVSAHKVCCIKGVGQYLWIGLKNGNVMVCDVGQRPWKVMKEWKAHDGPVQAIHCYDASLCFPNGNLPVVTFSTDLCVRIWDGLLKHDWIEMDMHKHDEEFSTFSDIKVQLITWNSGAAKPSDLETNNVDNSFLHVALTGYQGDRADVIVFGFQELVELDNKSVTAKTMFSKRKKDKDVNTSSHISHQYKAWQDRLFFAICDYLSEPYKLVHSNNMVGLFTCVFIKESLLPRMRSVQSSSVKTGLGGLHGNKGGLAVRLIIDDSSLCFVNVHLAAGQSGTMQRNKDIETILETQFLEDAANSKLTGKGIFVNGGDGTMIMDHEICFFSGDMNYRIDMHRPVAMKAIQEGDLDLLLGRDQLLDQISRNPGMRLRVFQEPPIRFYPTYKFDLGTDQYDTSEKRRVPAWCDRIYYRGGSRVSPLEYQSHTVRVSDHRPVSGLYKVQVKTIDTARRSEAYKACLNRWKAYLDHAVDLSRATAGYDE</sequence>
<dbReference type="InterPro" id="IPR036691">
    <property type="entry name" value="Endo/exonu/phosph_ase_sf"/>
</dbReference>
<dbReference type="Gene3D" id="3.60.10.10">
    <property type="entry name" value="Endonuclease/exonuclease/phosphatase"/>
    <property type="match status" value="1"/>
</dbReference>
<dbReference type="EMBL" id="SWFS01000097">
    <property type="protein sequence ID" value="KAA8916490.1"/>
    <property type="molecule type" value="Genomic_DNA"/>
</dbReference>
<feature type="domain" description="Inositol polyphosphate-related phosphatase" evidence="2">
    <location>
        <begin position="779"/>
        <end position="1122"/>
    </location>
</feature>
<dbReference type="AlphaFoldDB" id="A0A642V8P3"/>
<evidence type="ECO:0000256" key="1">
    <source>
        <dbReference type="SAM" id="MobiDB-lite"/>
    </source>
</evidence>
<evidence type="ECO:0000259" key="2">
    <source>
        <dbReference type="SMART" id="SM00128"/>
    </source>
</evidence>
<dbReference type="InterPro" id="IPR000300">
    <property type="entry name" value="IPPc"/>
</dbReference>
<feature type="compositionally biased region" description="Low complexity" evidence="1">
    <location>
        <begin position="236"/>
        <end position="256"/>
    </location>
</feature>
<feature type="compositionally biased region" description="Pro residues" evidence="1">
    <location>
        <begin position="389"/>
        <end position="403"/>
    </location>
</feature>
<evidence type="ECO:0000313" key="4">
    <source>
        <dbReference type="Proteomes" id="UP000761534"/>
    </source>
</evidence>
<feature type="compositionally biased region" description="Low complexity" evidence="1">
    <location>
        <begin position="357"/>
        <end position="372"/>
    </location>
</feature>
<feature type="compositionally biased region" description="Polar residues" evidence="1">
    <location>
        <begin position="1"/>
        <end position="11"/>
    </location>
</feature>
<dbReference type="Pfam" id="PF22669">
    <property type="entry name" value="Exo_endo_phos2"/>
    <property type="match status" value="1"/>
</dbReference>
<dbReference type="InterPro" id="IPR036322">
    <property type="entry name" value="WD40_repeat_dom_sf"/>
</dbReference>
<feature type="compositionally biased region" description="Polar residues" evidence="1">
    <location>
        <begin position="72"/>
        <end position="90"/>
    </location>
</feature>